<evidence type="ECO:0000313" key="2">
    <source>
        <dbReference type="EMBL" id="RHZ83448.1"/>
    </source>
</evidence>
<organism evidence="2 3">
    <name type="scientific">Diversispora epigaea</name>
    <dbReference type="NCBI Taxonomy" id="1348612"/>
    <lineage>
        <taxon>Eukaryota</taxon>
        <taxon>Fungi</taxon>
        <taxon>Fungi incertae sedis</taxon>
        <taxon>Mucoromycota</taxon>
        <taxon>Glomeromycotina</taxon>
        <taxon>Glomeromycetes</taxon>
        <taxon>Diversisporales</taxon>
        <taxon>Diversisporaceae</taxon>
        <taxon>Diversispora</taxon>
    </lineage>
</organism>
<evidence type="ECO:0000256" key="1">
    <source>
        <dbReference type="SAM" id="MobiDB-lite"/>
    </source>
</evidence>
<gene>
    <name evidence="2" type="ORF">Glove_92g58</name>
</gene>
<reference evidence="2 3" key="1">
    <citation type="submission" date="2018-08" db="EMBL/GenBank/DDBJ databases">
        <title>Genome and evolution of the arbuscular mycorrhizal fungus Diversispora epigaea (formerly Glomus versiforme) and its bacterial endosymbionts.</title>
        <authorList>
            <person name="Sun X."/>
            <person name="Fei Z."/>
            <person name="Harrison M."/>
        </authorList>
    </citation>
    <scope>NUCLEOTIDE SEQUENCE [LARGE SCALE GENOMIC DNA]</scope>
    <source>
        <strain evidence="2 3">IT104</strain>
    </source>
</reference>
<name>A0A397J9I7_9GLOM</name>
<accession>A0A397J9I7</accession>
<dbReference type="Proteomes" id="UP000266861">
    <property type="component" value="Unassembled WGS sequence"/>
</dbReference>
<proteinExistence type="predicted"/>
<sequence length="110" mass="12159">MGCILPNIKEDTKVTVLGSVVGEGIARPLVEDILDANLEIEFEVLAGRMKYVSVTNNNLNNENNNVSEEPIISEPETSISSDSEQDEEETRVSNRNEVLWTNADVTIDSH</sequence>
<keyword evidence="3" id="KW-1185">Reference proteome</keyword>
<dbReference type="AlphaFoldDB" id="A0A397J9I7"/>
<evidence type="ECO:0000313" key="3">
    <source>
        <dbReference type="Proteomes" id="UP000266861"/>
    </source>
</evidence>
<dbReference type="EMBL" id="PQFF01000088">
    <property type="protein sequence ID" value="RHZ83448.1"/>
    <property type="molecule type" value="Genomic_DNA"/>
</dbReference>
<feature type="region of interest" description="Disordered" evidence="1">
    <location>
        <begin position="56"/>
        <end position="97"/>
    </location>
</feature>
<feature type="compositionally biased region" description="Low complexity" evidence="1">
    <location>
        <begin position="56"/>
        <end position="82"/>
    </location>
</feature>
<comment type="caution">
    <text evidence="2">The sequence shown here is derived from an EMBL/GenBank/DDBJ whole genome shotgun (WGS) entry which is preliminary data.</text>
</comment>
<dbReference type="OrthoDB" id="2474338at2759"/>
<protein>
    <submittedName>
        <fullName evidence="2">Uncharacterized protein</fullName>
    </submittedName>
</protein>